<evidence type="ECO:0000313" key="2">
    <source>
        <dbReference type="Proteomes" id="UP000824209"/>
    </source>
</evidence>
<reference evidence="1" key="2">
    <citation type="submission" date="2021-04" db="EMBL/GenBank/DDBJ databases">
        <authorList>
            <person name="Gilroy R."/>
        </authorList>
    </citation>
    <scope>NUCLEOTIDE SEQUENCE</scope>
    <source>
        <strain evidence="1">ChiBcec8-14828</strain>
    </source>
</reference>
<dbReference type="Proteomes" id="UP000824209">
    <property type="component" value="Unassembled WGS sequence"/>
</dbReference>
<gene>
    <name evidence="1" type="ORF">H9943_01240</name>
</gene>
<protein>
    <submittedName>
        <fullName evidence="1">HDIG domain-containing protein</fullName>
    </submittedName>
</protein>
<evidence type="ECO:0000313" key="1">
    <source>
        <dbReference type="EMBL" id="HJB39001.1"/>
    </source>
</evidence>
<dbReference type="InterPro" id="IPR006675">
    <property type="entry name" value="HDIG_dom"/>
</dbReference>
<dbReference type="Gene3D" id="1.10.3210.10">
    <property type="entry name" value="Hypothetical protein af1432"/>
    <property type="match status" value="1"/>
</dbReference>
<proteinExistence type="predicted"/>
<sequence length="166" mass="19401">MWREENRKLFFECLDNLHLEYPVRTMQAYPQHSGGVSCYDHCLLVSYLGFTFCRVLGLDYRAAARAGLLHDLYLQDWSETSVNRFRRLFVHPHMALENAMHYGLSNREQEIIEKHMWPLTPRPPRYAETYLVGLADKIAACLEMMRLYRPLGFGRRVCALAAHGAH</sequence>
<name>A0A9D2M1C1_9FIRM</name>
<dbReference type="InterPro" id="IPR003607">
    <property type="entry name" value="HD/PDEase_dom"/>
</dbReference>
<accession>A0A9D2M1C1</accession>
<dbReference type="AlphaFoldDB" id="A0A9D2M1C1"/>
<dbReference type="EMBL" id="DWYA01000013">
    <property type="protein sequence ID" value="HJB39001.1"/>
    <property type="molecule type" value="Genomic_DNA"/>
</dbReference>
<dbReference type="SUPFAM" id="SSF109604">
    <property type="entry name" value="HD-domain/PDEase-like"/>
    <property type="match status" value="1"/>
</dbReference>
<comment type="caution">
    <text evidence="1">The sequence shown here is derived from an EMBL/GenBank/DDBJ whole genome shotgun (WGS) entry which is preliminary data.</text>
</comment>
<dbReference type="CDD" id="cd00077">
    <property type="entry name" value="HDc"/>
    <property type="match status" value="1"/>
</dbReference>
<dbReference type="NCBIfam" id="TIGR00277">
    <property type="entry name" value="HDIG"/>
    <property type="match status" value="1"/>
</dbReference>
<reference evidence="1" key="1">
    <citation type="journal article" date="2021" name="PeerJ">
        <title>Extensive microbial diversity within the chicken gut microbiome revealed by metagenomics and culture.</title>
        <authorList>
            <person name="Gilroy R."/>
            <person name="Ravi A."/>
            <person name="Getino M."/>
            <person name="Pursley I."/>
            <person name="Horton D.L."/>
            <person name="Alikhan N.F."/>
            <person name="Baker D."/>
            <person name="Gharbi K."/>
            <person name="Hall N."/>
            <person name="Watson M."/>
            <person name="Adriaenssens E.M."/>
            <person name="Foster-Nyarko E."/>
            <person name="Jarju S."/>
            <person name="Secka A."/>
            <person name="Antonio M."/>
            <person name="Oren A."/>
            <person name="Chaudhuri R.R."/>
            <person name="La Ragione R."/>
            <person name="Hildebrand F."/>
            <person name="Pallen M.J."/>
        </authorList>
    </citation>
    <scope>NUCLEOTIDE SEQUENCE</scope>
    <source>
        <strain evidence="1">ChiBcec8-14828</strain>
    </source>
</reference>
<organism evidence="1 2">
    <name type="scientific">Candidatus Ruthenibacterium avium</name>
    <dbReference type="NCBI Taxonomy" id="2838751"/>
    <lineage>
        <taxon>Bacteria</taxon>
        <taxon>Bacillati</taxon>
        <taxon>Bacillota</taxon>
        <taxon>Clostridia</taxon>
        <taxon>Eubacteriales</taxon>
        <taxon>Oscillospiraceae</taxon>
        <taxon>Ruthenibacterium</taxon>
    </lineage>
</organism>